<dbReference type="EC" id="4.3.1.19" evidence="7"/>
<name>A0A5Q6RVU0_9ACTN</name>
<dbReference type="Gene3D" id="3.40.50.1100">
    <property type="match status" value="2"/>
</dbReference>
<keyword evidence="10" id="KW-0456">Lyase</keyword>
<comment type="cofactor">
    <cofactor evidence="5">
        <name>Mg(2+)</name>
        <dbReference type="ChEBI" id="CHEBI:18420"/>
    </cofactor>
</comment>
<evidence type="ECO:0000256" key="2">
    <source>
        <dbReference type="ARBA" id="ARBA00001913"/>
    </source>
</evidence>
<dbReference type="GO" id="GO:0004794">
    <property type="term" value="F:threonine deaminase activity"/>
    <property type="evidence" value="ECO:0007669"/>
    <property type="project" value="UniProtKB-EC"/>
</dbReference>
<dbReference type="PROSITE" id="PS00165">
    <property type="entry name" value="DEHYDRATASE_SER_THR"/>
    <property type="match status" value="1"/>
</dbReference>
<evidence type="ECO:0000256" key="6">
    <source>
        <dbReference type="ARBA" id="ARBA00010869"/>
    </source>
</evidence>
<accession>A0A5Q6RVU0</accession>
<dbReference type="PANTHER" id="PTHR43050:SF1">
    <property type="entry name" value="SERINE RACEMASE"/>
    <property type="match status" value="1"/>
</dbReference>
<comment type="cofactor">
    <cofactor evidence="2">
        <name>Ca(2+)</name>
        <dbReference type="ChEBI" id="CHEBI:29108"/>
    </cofactor>
</comment>
<evidence type="ECO:0000256" key="3">
    <source>
        <dbReference type="ARBA" id="ARBA00001933"/>
    </source>
</evidence>
<dbReference type="InterPro" id="IPR000634">
    <property type="entry name" value="Ser/Thr_deHydtase_PyrdxlP-BS"/>
</dbReference>
<comment type="cofactor">
    <cofactor evidence="3">
        <name>pyridoxal 5'-phosphate</name>
        <dbReference type="ChEBI" id="CHEBI:597326"/>
    </cofactor>
</comment>
<dbReference type="EMBL" id="VDFQ02000004">
    <property type="protein sequence ID" value="KAA1422155.1"/>
    <property type="molecule type" value="Genomic_DNA"/>
</dbReference>
<dbReference type="PANTHER" id="PTHR43050">
    <property type="entry name" value="SERINE / THREONINE RACEMASE FAMILY MEMBER"/>
    <property type="match status" value="1"/>
</dbReference>
<sequence length="320" mass="32907">MSDSRALVSVDDIRAAAERIAATCLRTPVVPLVTADGTVPFLVKAEGLQATGAFKLRGATNAIALLDDDQRRAGVVSHSSGNHAQAVAYAAKVAGVHATIVIPENAPDVKVDATARWGAEIVRVPPEERLQRAEQIASDTGAELIPPYDDARVIAGQGTVGLEIVEQVADLDVVVVPVSGGGLVSGIAAAVKALRPDVRVIAVEPELAGDLAEGWAAGERRVWPVADTQRTVADGLRTDSVGLLNWDHIAAFVDDVVTVSEDEILTAVGTVVRGARLVVEASGAVAAAALLHDRVEVGGGVAVAIASGANIDPEVLARLV</sequence>
<dbReference type="GO" id="GO:0070179">
    <property type="term" value="P:D-serine biosynthetic process"/>
    <property type="evidence" value="ECO:0007669"/>
    <property type="project" value="TreeGrafter"/>
</dbReference>
<keyword evidence="8" id="KW-0460">Magnesium</keyword>
<comment type="catalytic activity">
    <reaction evidence="1">
        <text>L-threonine = 2-oxobutanoate + NH4(+)</text>
        <dbReference type="Rhea" id="RHEA:22108"/>
        <dbReference type="ChEBI" id="CHEBI:16763"/>
        <dbReference type="ChEBI" id="CHEBI:28938"/>
        <dbReference type="ChEBI" id="CHEBI:57926"/>
        <dbReference type="EC" id="4.3.1.19"/>
    </reaction>
</comment>
<dbReference type="FunFam" id="3.40.50.1100:FF:000005">
    <property type="entry name" value="Threonine dehydratase catabolic"/>
    <property type="match status" value="1"/>
</dbReference>
<keyword evidence="9" id="KW-0663">Pyridoxal phosphate</keyword>
<evidence type="ECO:0000256" key="10">
    <source>
        <dbReference type="ARBA" id="ARBA00023239"/>
    </source>
</evidence>
<evidence type="ECO:0000313" key="14">
    <source>
        <dbReference type="EMBL" id="KAA1422155.1"/>
    </source>
</evidence>
<comment type="function">
    <text evidence="11">Catalyzes the anaerobic formation of alpha-ketobutyrate and ammonia from threonine in a two-step reaction. The first step involved a dehydration of threonine and a production of enamine intermediates (aminocrotonate), which tautomerizes to its imine form (iminobutyrate). Both intermediates are unstable and short-lived. The second step is the nonenzymatic hydrolysis of the enamine/imine intermediates to form 2-ketobutyrate and free ammonia. In the low water environment of the cell, the second step is accelerated by RidA.</text>
</comment>
<protein>
    <recommendedName>
        <fullName evidence="7">threonine ammonia-lyase</fullName>
        <ecNumber evidence="7">4.3.1.19</ecNumber>
    </recommendedName>
    <alternativeName>
        <fullName evidence="12">Threonine deaminase</fullName>
    </alternativeName>
</protein>
<evidence type="ECO:0000256" key="9">
    <source>
        <dbReference type="ARBA" id="ARBA00022898"/>
    </source>
</evidence>
<evidence type="ECO:0000256" key="8">
    <source>
        <dbReference type="ARBA" id="ARBA00022842"/>
    </source>
</evidence>
<dbReference type="SUPFAM" id="SSF53686">
    <property type="entry name" value="Tryptophan synthase beta subunit-like PLP-dependent enzymes"/>
    <property type="match status" value="1"/>
</dbReference>
<evidence type="ECO:0000313" key="15">
    <source>
        <dbReference type="Proteomes" id="UP000307768"/>
    </source>
</evidence>
<evidence type="ECO:0000256" key="7">
    <source>
        <dbReference type="ARBA" id="ARBA00012096"/>
    </source>
</evidence>
<dbReference type="GO" id="GO:0005524">
    <property type="term" value="F:ATP binding"/>
    <property type="evidence" value="ECO:0007669"/>
    <property type="project" value="TreeGrafter"/>
</dbReference>
<dbReference type="InterPro" id="IPR036052">
    <property type="entry name" value="TrpB-like_PALP_sf"/>
</dbReference>
<dbReference type="Pfam" id="PF00291">
    <property type="entry name" value="PALP"/>
    <property type="match status" value="1"/>
</dbReference>
<dbReference type="InterPro" id="IPR001926">
    <property type="entry name" value="TrpB-like_PALP"/>
</dbReference>
<reference evidence="14 15" key="1">
    <citation type="submission" date="2019-09" db="EMBL/GenBank/DDBJ databases">
        <title>Mumia zhuanghuii sp. nov. isolated from the intestinal contents of plateau pika (Ochotona curzoniae) in the Qinghai-Tibet plateau of China.</title>
        <authorList>
            <person name="Tian Z."/>
        </authorList>
    </citation>
    <scope>NUCLEOTIDE SEQUENCE [LARGE SCALE GENOMIC DNA]</scope>
    <source>
        <strain evidence="15">350</strain>
    </source>
</reference>
<proteinExistence type="inferred from homology"/>
<dbReference type="Proteomes" id="UP000307768">
    <property type="component" value="Unassembled WGS sequence"/>
</dbReference>
<evidence type="ECO:0000256" key="12">
    <source>
        <dbReference type="ARBA" id="ARBA00031427"/>
    </source>
</evidence>
<feature type="domain" description="Tryptophan synthase beta chain-like PALP" evidence="13">
    <location>
        <begin position="26"/>
        <end position="308"/>
    </location>
</feature>
<evidence type="ECO:0000256" key="5">
    <source>
        <dbReference type="ARBA" id="ARBA00001946"/>
    </source>
</evidence>
<dbReference type="AlphaFoldDB" id="A0A5Q6RVU0"/>
<gene>
    <name evidence="14" type="ORF">FE697_013295</name>
</gene>
<evidence type="ECO:0000256" key="11">
    <source>
        <dbReference type="ARBA" id="ARBA00025527"/>
    </source>
</evidence>
<dbReference type="RefSeq" id="WP_149770112.1">
    <property type="nucleotide sequence ID" value="NZ_VDFQ02000004.1"/>
</dbReference>
<evidence type="ECO:0000259" key="13">
    <source>
        <dbReference type="Pfam" id="PF00291"/>
    </source>
</evidence>
<dbReference type="GO" id="GO:0018114">
    <property type="term" value="F:threonine racemase activity"/>
    <property type="evidence" value="ECO:0007669"/>
    <property type="project" value="TreeGrafter"/>
</dbReference>
<dbReference type="GO" id="GO:0030170">
    <property type="term" value="F:pyridoxal phosphate binding"/>
    <property type="evidence" value="ECO:0007669"/>
    <property type="project" value="InterPro"/>
</dbReference>
<dbReference type="GO" id="GO:0000287">
    <property type="term" value="F:magnesium ion binding"/>
    <property type="evidence" value="ECO:0007669"/>
    <property type="project" value="TreeGrafter"/>
</dbReference>
<comment type="cofactor">
    <cofactor evidence="4">
        <name>Mn(2+)</name>
        <dbReference type="ChEBI" id="CHEBI:29035"/>
    </cofactor>
</comment>
<comment type="caution">
    <text evidence="14">The sequence shown here is derived from an EMBL/GenBank/DDBJ whole genome shotgun (WGS) entry which is preliminary data.</text>
</comment>
<evidence type="ECO:0000256" key="4">
    <source>
        <dbReference type="ARBA" id="ARBA00001936"/>
    </source>
</evidence>
<dbReference type="GO" id="GO:0003941">
    <property type="term" value="F:L-serine ammonia-lyase activity"/>
    <property type="evidence" value="ECO:0007669"/>
    <property type="project" value="TreeGrafter"/>
</dbReference>
<dbReference type="GO" id="GO:0030378">
    <property type="term" value="F:serine racemase activity"/>
    <property type="evidence" value="ECO:0007669"/>
    <property type="project" value="TreeGrafter"/>
</dbReference>
<organism evidence="14 15">
    <name type="scientific">Mumia zhuanghuii</name>
    <dbReference type="NCBI Taxonomy" id="2585211"/>
    <lineage>
        <taxon>Bacteria</taxon>
        <taxon>Bacillati</taxon>
        <taxon>Actinomycetota</taxon>
        <taxon>Actinomycetes</taxon>
        <taxon>Propionibacteriales</taxon>
        <taxon>Nocardioidaceae</taxon>
        <taxon>Mumia</taxon>
    </lineage>
</organism>
<evidence type="ECO:0000256" key="1">
    <source>
        <dbReference type="ARBA" id="ARBA00001274"/>
    </source>
</evidence>
<dbReference type="OrthoDB" id="9811476at2"/>
<comment type="similarity">
    <text evidence="6">Belongs to the serine/threonine dehydratase family.</text>
</comment>